<dbReference type="GO" id="GO:0006310">
    <property type="term" value="P:DNA recombination"/>
    <property type="evidence" value="ECO:0007669"/>
    <property type="project" value="UniProtKB-KW"/>
</dbReference>
<dbReference type="InterPro" id="IPR002104">
    <property type="entry name" value="Integrase_catalytic"/>
</dbReference>
<organism evidence="7 9">
    <name type="scientific">Vibrio owensii</name>
    <dbReference type="NCBI Taxonomy" id="696485"/>
    <lineage>
        <taxon>Bacteria</taxon>
        <taxon>Pseudomonadati</taxon>
        <taxon>Pseudomonadota</taxon>
        <taxon>Gammaproteobacteria</taxon>
        <taxon>Vibrionales</taxon>
        <taxon>Vibrionaceae</taxon>
        <taxon>Vibrio</taxon>
    </lineage>
</organism>
<reference evidence="7" key="3">
    <citation type="submission" date="2019-11" db="EMBL/GenBank/DDBJ databases">
        <title>Complete genome sequence of Vibrio owensii SH-14 isolated from shrimp with acute hepatopancreatic necrosis diease.</title>
        <authorList>
            <person name="Liang X."/>
            <person name="Wang Y."/>
        </authorList>
    </citation>
    <scope>NUCLEOTIDE SEQUENCE</scope>
    <source>
        <strain evidence="7">SH14</strain>
    </source>
</reference>
<dbReference type="SUPFAM" id="SSF56349">
    <property type="entry name" value="DNA breaking-rejoining enzymes"/>
    <property type="match status" value="1"/>
</dbReference>
<dbReference type="Pfam" id="PF13356">
    <property type="entry name" value="Arm-DNA-bind_3"/>
    <property type="match status" value="1"/>
</dbReference>
<dbReference type="InterPro" id="IPR050808">
    <property type="entry name" value="Phage_Integrase"/>
</dbReference>
<evidence type="ECO:0000313" key="6">
    <source>
        <dbReference type="EMBL" id="AYO17041.1"/>
    </source>
</evidence>
<reference evidence="6 8" key="2">
    <citation type="submission" date="2018-10" db="EMBL/GenBank/DDBJ databases">
        <title>Whole Genome of Vibrio owensii strain 170502, isolated from Acute Hepatopancreatic Necrosis Disease (AHPND) shrimp.</title>
        <authorList>
            <person name="Yan M."/>
            <person name="Wang X."/>
            <person name="Wang Y."/>
        </authorList>
    </citation>
    <scope>NUCLEOTIDE SEQUENCE [LARGE SCALE GENOMIC DNA]</scope>
    <source>
        <strain evidence="6 8">1700302</strain>
    </source>
</reference>
<dbReference type="InterPro" id="IPR038488">
    <property type="entry name" value="Integrase_DNA-bd_sf"/>
</dbReference>
<dbReference type="Gene3D" id="1.10.443.10">
    <property type="entry name" value="Intergrase catalytic core"/>
    <property type="match status" value="1"/>
</dbReference>
<evidence type="ECO:0000313" key="8">
    <source>
        <dbReference type="Proteomes" id="UP000272136"/>
    </source>
</evidence>
<evidence type="ECO:0000256" key="1">
    <source>
        <dbReference type="ARBA" id="ARBA00008857"/>
    </source>
</evidence>
<dbReference type="GO" id="GO:0015074">
    <property type="term" value="P:DNA integration"/>
    <property type="evidence" value="ECO:0007669"/>
    <property type="project" value="UniProtKB-KW"/>
</dbReference>
<dbReference type="GO" id="GO:0003677">
    <property type="term" value="F:DNA binding"/>
    <property type="evidence" value="ECO:0007669"/>
    <property type="project" value="UniProtKB-KW"/>
</dbReference>
<dbReference type="AlphaFoldDB" id="A0AAP9GFX4"/>
<keyword evidence="3" id="KW-0238">DNA-binding</keyword>
<dbReference type="CDD" id="cd00801">
    <property type="entry name" value="INT_P4_C"/>
    <property type="match status" value="1"/>
</dbReference>
<dbReference type="PANTHER" id="PTHR30629">
    <property type="entry name" value="PROPHAGE INTEGRASE"/>
    <property type="match status" value="1"/>
</dbReference>
<dbReference type="EMBL" id="CP045860">
    <property type="protein sequence ID" value="QGH49190.1"/>
    <property type="molecule type" value="Genomic_DNA"/>
</dbReference>
<dbReference type="PANTHER" id="PTHR30629:SF2">
    <property type="entry name" value="PROPHAGE INTEGRASE INTS-RELATED"/>
    <property type="match status" value="1"/>
</dbReference>
<dbReference type="InterPro" id="IPR013762">
    <property type="entry name" value="Integrase-like_cat_sf"/>
</dbReference>
<keyword evidence="8" id="KW-1185">Reference proteome</keyword>
<sequence length="396" mass="45816">MVYIYTAIAQGKTMALTDKFLKSKKATSEGKAYKDYPDGGGLLARVFQTGAITFYYRFRWHGKQAIAKVGTYPETTLKEARDIHITMRQGKDKGVDPRNRLVSHKGITIKDGFDRWFEGHVKKNRKNPVVTERHFKRHIIPKFGTLIIDEMTIPEWENVVTVKGSPVLSGLLLRECKAMCGYLVRKQLITTELMRYIKTNDVGSMPNKRDRVYTKTELKQLLDWCQDQTNPVEYRLSMLMIMMFGCRVMEIALADRKEFDLEEWVWTVPKEHSKAKIQIKRPIPPIMRPMIDELYTIYGKTNIFMPTTRSRNRHAPSNLSGKLNNLRDKIGIKNMICHSFRHTLATHYADLGAEYHIAEKSLGHILGGVGSIYNRSFYVAQQAEAMERYLDWIQGE</sequence>
<dbReference type="Pfam" id="PF00589">
    <property type="entry name" value="Phage_integrase"/>
    <property type="match status" value="1"/>
</dbReference>
<evidence type="ECO:0000256" key="4">
    <source>
        <dbReference type="ARBA" id="ARBA00023172"/>
    </source>
</evidence>
<dbReference type="EMBL" id="CP033138">
    <property type="protein sequence ID" value="AYO17041.1"/>
    <property type="molecule type" value="Genomic_DNA"/>
</dbReference>
<dbReference type="InterPro" id="IPR011010">
    <property type="entry name" value="DNA_brk_join_enz"/>
</dbReference>
<name>A0AAP9GFX4_9VIBR</name>
<comment type="similarity">
    <text evidence="1">Belongs to the 'phage' integrase family.</text>
</comment>
<evidence type="ECO:0000256" key="3">
    <source>
        <dbReference type="ARBA" id="ARBA00023125"/>
    </source>
</evidence>
<evidence type="ECO:0000313" key="9">
    <source>
        <dbReference type="Proteomes" id="UP000390336"/>
    </source>
</evidence>
<gene>
    <name evidence="7" type="ORF">APZ19_18910</name>
    <name evidence="6" type="ORF">D0812_21885</name>
</gene>
<dbReference type="Proteomes" id="UP000272136">
    <property type="component" value="Chromosome 2"/>
</dbReference>
<dbReference type="InterPro" id="IPR010998">
    <property type="entry name" value="Integrase_recombinase_N"/>
</dbReference>
<feature type="domain" description="Tyr recombinase" evidence="5">
    <location>
        <begin position="208"/>
        <end position="387"/>
    </location>
</feature>
<keyword evidence="4" id="KW-0233">DNA recombination</keyword>
<evidence type="ECO:0000313" key="7">
    <source>
        <dbReference type="EMBL" id="QGH49190.1"/>
    </source>
</evidence>
<dbReference type="Gene3D" id="1.10.150.130">
    <property type="match status" value="1"/>
</dbReference>
<keyword evidence="2" id="KW-0229">DNA integration</keyword>
<accession>A0AAP9GFX4</accession>
<reference evidence="7 9" key="1">
    <citation type="journal article" date="2015" name="Genome Announc.">
        <title>Draft Genome Sequence of Vibrio owensii Strain SH-14, Which Causes Shrimp Acute Hepatopancreatic Necrosis Disease.</title>
        <authorList>
            <person name="Liu L."/>
            <person name="Xiao J."/>
            <person name="Xia X."/>
            <person name="Pan Y."/>
            <person name="Yan S."/>
            <person name="Wang Y."/>
        </authorList>
    </citation>
    <scope>NUCLEOTIDE SEQUENCE [LARGE SCALE GENOMIC DNA]</scope>
    <source>
        <strain evidence="7 9">SH14</strain>
    </source>
</reference>
<protein>
    <submittedName>
        <fullName evidence="6">DUF4102 domain-containing protein</fullName>
    </submittedName>
    <submittedName>
        <fullName evidence="7">Tyrosine-type recombinase/integrase</fullName>
    </submittedName>
</protein>
<dbReference type="InterPro" id="IPR025166">
    <property type="entry name" value="Integrase_DNA_bind_dom"/>
</dbReference>
<proteinExistence type="inferred from homology"/>
<dbReference type="Proteomes" id="UP000390336">
    <property type="component" value="Chromosome 2"/>
</dbReference>
<evidence type="ECO:0000259" key="5">
    <source>
        <dbReference type="PROSITE" id="PS51898"/>
    </source>
</evidence>
<dbReference type="PROSITE" id="PS51898">
    <property type="entry name" value="TYR_RECOMBINASE"/>
    <property type="match status" value="1"/>
</dbReference>
<dbReference type="Gene3D" id="3.30.160.390">
    <property type="entry name" value="Integrase, DNA-binding domain"/>
    <property type="match status" value="1"/>
</dbReference>
<evidence type="ECO:0000256" key="2">
    <source>
        <dbReference type="ARBA" id="ARBA00022908"/>
    </source>
</evidence>